<proteinExistence type="predicted"/>
<evidence type="ECO:0000313" key="2">
    <source>
        <dbReference type="Proteomes" id="UP000076798"/>
    </source>
</evidence>
<accession>A0A165ZIB0</accession>
<evidence type="ECO:0008006" key="3">
    <source>
        <dbReference type="Google" id="ProtNLM"/>
    </source>
</evidence>
<name>A0A165ZIB0_9AGAM</name>
<gene>
    <name evidence="1" type="ORF">SISSUDRAFT_1131931</name>
</gene>
<protein>
    <recommendedName>
        <fullName evidence="3">HNH nuclease domain-containing protein</fullName>
    </recommendedName>
</protein>
<organism evidence="1 2">
    <name type="scientific">Sistotremastrum suecicum HHB10207 ss-3</name>
    <dbReference type="NCBI Taxonomy" id="1314776"/>
    <lineage>
        <taxon>Eukaryota</taxon>
        <taxon>Fungi</taxon>
        <taxon>Dikarya</taxon>
        <taxon>Basidiomycota</taxon>
        <taxon>Agaricomycotina</taxon>
        <taxon>Agaricomycetes</taxon>
        <taxon>Sistotremastrales</taxon>
        <taxon>Sistotremastraceae</taxon>
        <taxon>Sistotremastrum</taxon>
    </lineage>
</organism>
<dbReference type="EMBL" id="KV428187">
    <property type="protein sequence ID" value="KZT34329.1"/>
    <property type="molecule type" value="Genomic_DNA"/>
</dbReference>
<dbReference type="Proteomes" id="UP000076798">
    <property type="component" value="Unassembled WGS sequence"/>
</dbReference>
<evidence type="ECO:0000313" key="1">
    <source>
        <dbReference type="EMBL" id="KZT34329.1"/>
    </source>
</evidence>
<dbReference type="OrthoDB" id="2142759at2759"/>
<sequence>MPTTPIETRDNLTPVDSDAEEEFDHFVDRYYTRRNILIYDREGLLIGGLDQRGDFSVSSVYRWMEILFLFPKSGTWSIQSRNNGAIVARALHTQFPTGSFYIVDQDSQKLSPSKKSRNYIFRCLIHKHRRPTHMDDDIFRRVRRRDRRCLITGQECDINLEESGAFESSMCVRIFPLMHPSNWSNHDIQHIFAGLADSPETFAQSMQSPANSFICQYLAATAFTQHWCAIDVDDNYRIVSFIKCENFNIPLDAHLRVDHLTDEDHRPSDALLRWHFNQALIRWMANDPTVQPDSITATDLASEIHRSESASDDPRFMREPGTSVFESYMAQQLLGCSLELGNEFQDRFRPPDNSDFVSRVNLADAPQLDFDPSTAWIQEAPIPVTPSDTAEPARKKSQPLIFDEDSFFENWDKESAFNVDLVWTLPGDPEDKEI</sequence>
<dbReference type="STRING" id="1314776.A0A165ZIB0"/>
<reference evidence="1 2" key="1">
    <citation type="journal article" date="2016" name="Mol. Biol. Evol.">
        <title>Comparative Genomics of Early-Diverging Mushroom-Forming Fungi Provides Insights into the Origins of Lignocellulose Decay Capabilities.</title>
        <authorList>
            <person name="Nagy L.G."/>
            <person name="Riley R."/>
            <person name="Tritt A."/>
            <person name="Adam C."/>
            <person name="Daum C."/>
            <person name="Floudas D."/>
            <person name="Sun H."/>
            <person name="Yadav J.S."/>
            <person name="Pangilinan J."/>
            <person name="Larsson K.H."/>
            <person name="Matsuura K."/>
            <person name="Barry K."/>
            <person name="Labutti K."/>
            <person name="Kuo R."/>
            <person name="Ohm R.A."/>
            <person name="Bhattacharya S.S."/>
            <person name="Shirouzu T."/>
            <person name="Yoshinaga Y."/>
            <person name="Martin F.M."/>
            <person name="Grigoriev I.V."/>
            <person name="Hibbett D.S."/>
        </authorList>
    </citation>
    <scope>NUCLEOTIDE SEQUENCE [LARGE SCALE GENOMIC DNA]</scope>
    <source>
        <strain evidence="1 2">HHB10207 ss-3</strain>
    </source>
</reference>
<dbReference type="AlphaFoldDB" id="A0A165ZIB0"/>
<keyword evidence="2" id="KW-1185">Reference proteome</keyword>